<name>A0A077AVQ7_9PROT</name>
<dbReference type="SUPFAM" id="SSF51735">
    <property type="entry name" value="NAD(P)-binding Rossmann-fold domains"/>
    <property type="match status" value="2"/>
</dbReference>
<feature type="domain" description="RCK C-terminal" evidence="8">
    <location>
        <begin position="144"/>
        <end position="228"/>
    </location>
</feature>
<evidence type="ECO:0000313" key="10">
    <source>
        <dbReference type="Proteomes" id="UP000028926"/>
    </source>
</evidence>
<dbReference type="InterPro" id="IPR036291">
    <property type="entry name" value="NAD(P)-bd_dom_sf"/>
</dbReference>
<evidence type="ECO:0000256" key="4">
    <source>
        <dbReference type="ARBA" id="ARBA00022958"/>
    </source>
</evidence>
<protein>
    <recommendedName>
        <fullName evidence="1">Trk system potassium uptake protein TrkA</fullName>
    </recommendedName>
</protein>
<feature type="domain" description="RCK C-terminal" evidence="8">
    <location>
        <begin position="372"/>
        <end position="453"/>
    </location>
</feature>
<dbReference type="InterPro" id="IPR006036">
    <property type="entry name" value="K_uptake_TrkA"/>
</dbReference>
<dbReference type="RefSeq" id="WP_038464163.1">
    <property type="nucleotide sequence ID" value="NZ_CP008941.1"/>
</dbReference>
<evidence type="ECO:0000259" key="8">
    <source>
        <dbReference type="PROSITE" id="PS51202"/>
    </source>
</evidence>
<dbReference type="Pfam" id="PF02080">
    <property type="entry name" value="TrkA_C"/>
    <property type="match status" value="1"/>
</dbReference>
<keyword evidence="2" id="KW-0813">Transport</keyword>
<reference evidence="9 10" key="1">
    <citation type="submission" date="2014-07" db="EMBL/GenBank/DDBJ databases">
        <title>Comparative genomic insights into amoeba endosymbionts belonging to the families of Holosporaceae and Candidatus Midichloriaceae within Rickettsiales.</title>
        <authorList>
            <person name="Wang Z."/>
            <person name="Wu M."/>
        </authorList>
    </citation>
    <scope>NUCLEOTIDE SEQUENCE [LARGE SCALE GENOMIC DNA]</scope>
    <source>
        <strain evidence="9">PRA3</strain>
    </source>
</reference>
<dbReference type="HOGENOM" id="CLU_046525_0_2_5"/>
<dbReference type="NCBIfam" id="NF007031">
    <property type="entry name" value="PRK09496.1-2"/>
    <property type="match status" value="1"/>
</dbReference>
<dbReference type="Pfam" id="PF02254">
    <property type="entry name" value="TrkA_N"/>
    <property type="match status" value="2"/>
</dbReference>
<evidence type="ECO:0000256" key="2">
    <source>
        <dbReference type="ARBA" id="ARBA00022448"/>
    </source>
</evidence>
<evidence type="ECO:0000256" key="6">
    <source>
        <dbReference type="ARBA" id="ARBA00023065"/>
    </source>
</evidence>
<dbReference type="InterPro" id="IPR036721">
    <property type="entry name" value="RCK_C_sf"/>
</dbReference>
<evidence type="ECO:0000259" key="7">
    <source>
        <dbReference type="PROSITE" id="PS51201"/>
    </source>
</evidence>
<dbReference type="PRINTS" id="PR00335">
    <property type="entry name" value="KUPTAKETRKA"/>
</dbReference>
<accession>A0A077AVQ7</accession>
<dbReference type="PROSITE" id="PS51201">
    <property type="entry name" value="RCK_N"/>
    <property type="match status" value="2"/>
</dbReference>
<keyword evidence="6" id="KW-0406">Ion transport</keyword>
<dbReference type="Gene3D" id="3.40.50.720">
    <property type="entry name" value="NAD(P)-binding Rossmann-like Domain"/>
    <property type="match status" value="2"/>
</dbReference>
<dbReference type="Gene3D" id="3.30.70.1450">
    <property type="entry name" value="Regulator of K+ conductance, C-terminal domain"/>
    <property type="match status" value="2"/>
</dbReference>
<dbReference type="NCBIfam" id="NF007030">
    <property type="entry name" value="PRK09496.1-1"/>
    <property type="match status" value="1"/>
</dbReference>
<evidence type="ECO:0000256" key="3">
    <source>
        <dbReference type="ARBA" id="ARBA00022538"/>
    </source>
</evidence>
<evidence type="ECO:0000313" key="9">
    <source>
        <dbReference type="EMBL" id="AIK96129.1"/>
    </source>
</evidence>
<keyword evidence="10" id="KW-1185">Reference proteome</keyword>
<dbReference type="GO" id="GO:0015079">
    <property type="term" value="F:potassium ion transmembrane transporter activity"/>
    <property type="evidence" value="ECO:0007669"/>
    <property type="project" value="InterPro"/>
</dbReference>
<organism evidence="9 10">
    <name type="scientific">Candidatus Odyssella acanthamoebae</name>
    <dbReference type="NCBI Taxonomy" id="91604"/>
    <lineage>
        <taxon>Bacteria</taxon>
        <taxon>Pseudomonadati</taxon>
        <taxon>Pseudomonadota</taxon>
        <taxon>Alphaproteobacteria</taxon>
        <taxon>Holosporales</taxon>
        <taxon>Candidatus Paracaedibacteraceae</taxon>
        <taxon>Candidatus Odyssella</taxon>
    </lineage>
</organism>
<dbReference type="eggNOG" id="COG0569">
    <property type="taxonomic scope" value="Bacteria"/>
</dbReference>
<dbReference type="OrthoDB" id="9775180at2"/>
<gene>
    <name evidence="9" type="ORF">ID47_04285</name>
</gene>
<dbReference type="NCBIfam" id="NF007039">
    <property type="entry name" value="PRK09496.3-2"/>
    <property type="match status" value="1"/>
</dbReference>
<keyword evidence="5" id="KW-0520">NAD</keyword>
<dbReference type="InterPro" id="IPR050721">
    <property type="entry name" value="Trk_Ktr_HKT_K-transport"/>
</dbReference>
<dbReference type="PANTHER" id="PTHR43833:SF5">
    <property type="entry name" value="TRK SYSTEM POTASSIUM UPTAKE PROTEIN TRKA"/>
    <property type="match status" value="1"/>
</dbReference>
<dbReference type="PANTHER" id="PTHR43833">
    <property type="entry name" value="POTASSIUM CHANNEL PROTEIN 2-RELATED-RELATED"/>
    <property type="match status" value="1"/>
</dbReference>
<dbReference type="InterPro" id="IPR006037">
    <property type="entry name" value="RCK_C"/>
</dbReference>
<dbReference type="GO" id="GO:0005886">
    <property type="term" value="C:plasma membrane"/>
    <property type="evidence" value="ECO:0007669"/>
    <property type="project" value="InterPro"/>
</dbReference>
<dbReference type="InterPro" id="IPR003148">
    <property type="entry name" value="RCK_N"/>
</dbReference>
<dbReference type="Proteomes" id="UP000028926">
    <property type="component" value="Chromosome"/>
</dbReference>
<feature type="domain" description="RCK N-terminal" evidence="7">
    <location>
        <begin position="233"/>
        <end position="352"/>
    </location>
</feature>
<dbReference type="KEGG" id="paca:ID47_04285"/>
<proteinExistence type="predicted"/>
<dbReference type="NCBIfam" id="NF007032">
    <property type="entry name" value="PRK09496.1-4"/>
    <property type="match status" value="1"/>
</dbReference>
<dbReference type="AlphaFoldDB" id="A0A077AVQ7"/>
<dbReference type="PROSITE" id="PS51202">
    <property type="entry name" value="RCK_C"/>
    <property type="match status" value="2"/>
</dbReference>
<dbReference type="SUPFAM" id="SSF116726">
    <property type="entry name" value="TrkA C-terminal domain-like"/>
    <property type="match status" value="2"/>
</dbReference>
<keyword evidence="4" id="KW-0630">Potassium</keyword>
<feature type="domain" description="RCK N-terminal" evidence="7">
    <location>
        <begin position="1"/>
        <end position="124"/>
    </location>
</feature>
<evidence type="ECO:0000256" key="5">
    <source>
        <dbReference type="ARBA" id="ARBA00023027"/>
    </source>
</evidence>
<keyword evidence="3" id="KW-0633">Potassium transport</keyword>
<dbReference type="EMBL" id="CP008941">
    <property type="protein sequence ID" value="AIK96129.1"/>
    <property type="molecule type" value="Genomic_DNA"/>
</dbReference>
<sequence length="458" mass="50446">MKVVILGGGQVGFNIARYLSGEDNDITIVDQSGELLRKLSDSIDIQPVVGYASHPDVLERAGLYEADLLIAVTASDEVNIVACEVANSLFKVPKKIARIRNQSYLDPNLHWLFNPDRISIDHIISPESEVACTISRSLQVTGAFDVKSIDSGEVKIVGVRCDHPSAILNTPLKFLPSHFPKLEFMIACIYRNGQMFIPSGEEKILLGDEVYFIAHQNYIPEIMRHFHQDSIYGKRILIVGAGSIGLALAQEMETNAAHQTTKIIERKATRAELVARQLRHTEVLCGDALDAEILTEANIHETDTIVCVTEDDKVNILAALLAKQQGASRALILLNNMDYASLVTSLGIDAVISPHAITVSTILQYVRQGQIRSVHSLKDGEVEIIEAEAKETTNVVGLTLEDITIRGQIEVAGLYRSDQFFIMPSKTTIRVGDRLILAVTEASVPKVERLFAERPGYL</sequence>
<dbReference type="STRING" id="91604.ID47_04285"/>
<evidence type="ECO:0000256" key="1">
    <source>
        <dbReference type="ARBA" id="ARBA00017378"/>
    </source>
</evidence>